<dbReference type="PANTHER" id="PTHR31374">
    <property type="entry name" value="AUXIN-INDUCED PROTEIN-LIKE-RELATED"/>
    <property type="match status" value="1"/>
</dbReference>
<sequence>MKVKKVWLAVEVEEGGGSERFMILIWYLYHLLFKHLLDKAYEVYGYHTQGPLTLSYITFYFLLFVCLCLCIFYCRGLD</sequence>
<dbReference type="GO" id="GO:0009733">
    <property type="term" value="P:response to auxin"/>
    <property type="evidence" value="ECO:0007669"/>
    <property type="project" value="InterPro"/>
</dbReference>
<evidence type="ECO:0000256" key="2">
    <source>
        <dbReference type="SAM" id="Phobius"/>
    </source>
</evidence>
<keyword evidence="2" id="KW-1133">Transmembrane helix</keyword>
<keyword evidence="4" id="KW-1185">Reference proteome</keyword>
<dbReference type="Proteomes" id="UP000075243">
    <property type="component" value="Unassembled WGS sequence"/>
</dbReference>
<accession>A0A151QQ77</accession>
<dbReference type="InterPro" id="IPR003676">
    <property type="entry name" value="SAUR_fam"/>
</dbReference>
<comment type="similarity">
    <text evidence="1">Belongs to the ARG7 family.</text>
</comment>
<gene>
    <name evidence="3" type="ORF">KK1_046868</name>
</gene>
<feature type="transmembrane region" description="Helical" evidence="2">
    <location>
        <begin position="57"/>
        <end position="74"/>
    </location>
</feature>
<name>A0A151QQ77_CAJCA</name>
<dbReference type="PANTHER" id="PTHR31374:SF228">
    <property type="entry name" value="SAUR FAMILY PROTEIN"/>
    <property type="match status" value="1"/>
</dbReference>
<organism evidence="3 4">
    <name type="scientific">Cajanus cajan</name>
    <name type="common">Pigeon pea</name>
    <name type="synonym">Cajanus indicus</name>
    <dbReference type="NCBI Taxonomy" id="3821"/>
    <lineage>
        <taxon>Eukaryota</taxon>
        <taxon>Viridiplantae</taxon>
        <taxon>Streptophyta</taxon>
        <taxon>Embryophyta</taxon>
        <taxon>Tracheophyta</taxon>
        <taxon>Spermatophyta</taxon>
        <taxon>Magnoliopsida</taxon>
        <taxon>eudicotyledons</taxon>
        <taxon>Gunneridae</taxon>
        <taxon>Pentapetalae</taxon>
        <taxon>rosids</taxon>
        <taxon>fabids</taxon>
        <taxon>Fabales</taxon>
        <taxon>Fabaceae</taxon>
        <taxon>Papilionoideae</taxon>
        <taxon>50 kb inversion clade</taxon>
        <taxon>NPAAA clade</taxon>
        <taxon>indigoferoid/millettioid clade</taxon>
        <taxon>Phaseoleae</taxon>
        <taxon>Cajanus</taxon>
    </lineage>
</organism>
<evidence type="ECO:0008006" key="5">
    <source>
        <dbReference type="Google" id="ProtNLM"/>
    </source>
</evidence>
<evidence type="ECO:0000313" key="4">
    <source>
        <dbReference type="Proteomes" id="UP000075243"/>
    </source>
</evidence>
<evidence type="ECO:0000256" key="1">
    <source>
        <dbReference type="ARBA" id="ARBA00006974"/>
    </source>
</evidence>
<feature type="transmembrane region" description="Helical" evidence="2">
    <location>
        <begin position="21"/>
        <end position="37"/>
    </location>
</feature>
<dbReference type="EMBL" id="KQ485269">
    <property type="protein sequence ID" value="KYP32461.1"/>
    <property type="molecule type" value="Genomic_DNA"/>
</dbReference>
<dbReference type="Pfam" id="PF02519">
    <property type="entry name" value="Auxin_inducible"/>
    <property type="match status" value="1"/>
</dbReference>
<keyword evidence="2" id="KW-0812">Transmembrane</keyword>
<dbReference type="AlphaFoldDB" id="A0A151QQ77"/>
<reference evidence="3" key="1">
    <citation type="journal article" date="2012" name="Nat. Biotechnol.">
        <title>Draft genome sequence of pigeonpea (Cajanus cajan), an orphan legume crop of resource-poor farmers.</title>
        <authorList>
            <person name="Varshney R.K."/>
            <person name="Chen W."/>
            <person name="Li Y."/>
            <person name="Bharti A.K."/>
            <person name="Saxena R.K."/>
            <person name="Schlueter J.A."/>
            <person name="Donoghue M.T."/>
            <person name="Azam S."/>
            <person name="Fan G."/>
            <person name="Whaley A.M."/>
            <person name="Farmer A.D."/>
            <person name="Sheridan J."/>
            <person name="Iwata A."/>
            <person name="Tuteja R."/>
            <person name="Penmetsa R.V."/>
            <person name="Wu W."/>
            <person name="Upadhyaya H.D."/>
            <person name="Yang S.P."/>
            <person name="Shah T."/>
            <person name="Saxena K.B."/>
            <person name="Michael T."/>
            <person name="McCombie W.R."/>
            <person name="Yang B."/>
            <person name="Zhang G."/>
            <person name="Yang H."/>
            <person name="Wang J."/>
            <person name="Spillane C."/>
            <person name="Cook D.R."/>
            <person name="May G.D."/>
            <person name="Xu X."/>
            <person name="Jackson S.A."/>
        </authorList>
    </citation>
    <scope>NUCLEOTIDE SEQUENCE [LARGE SCALE GENOMIC DNA]</scope>
</reference>
<dbReference type="Gramene" id="C.cajan_42955.t">
    <property type="protein sequence ID" value="C.cajan_42955.t.cds1"/>
    <property type="gene ID" value="C.cajan_42955"/>
</dbReference>
<keyword evidence="2" id="KW-0472">Membrane</keyword>
<protein>
    <recommendedName>
        <fullName evidence="5">Transmembrane protein</fullName>
    </recommendedName>
</protein>
<proteinExistence type="inferred from homology"/>
<evidence type="ECO:0000313" key="3">
    <source>
        <dbReference type="EMBL" id="KYP32461.1"/>
    </source>
</evidence>